<keyword evidence="1" id="KW-1133">Transmembrane helix</keyword>
<evidence type="ECO:0000256" key="1">
    <source>
        <dbReference type="SAM" id="Phobius"/>
    </source>
</evidence>
<accession>A0A6M3RXR4</accession>
<reference evidence="2" key="1">
    <citation type="journal article" date="2020" name="Mitochondrial DNA Part B Resour">
        <title>The complete mitochondrial genome of Haustorioides koreanus Jo, 1988 (Crustacea: Amphipoda: Dogielinotidae).</title>
        <authorList>
            <person name="Lee S.-H."/>
            <person name="Lee S.-H."/>
            <person name="Lim B.-J."/>
            <person name="Back J."/>
            <person name="Sin E."/>
            <person name="Shin M.-H."/>
        </authorList>
    </citation>
    <scope>NUCLEOTIDE SEQUENCE</scope>
</reference>
<keyword evidence="1" id="KW-0472">Membrane</keyword>
<dbReference type="EMBL" id="MN840593">
    <property type="protein sequence ID" value="QJD22446.1"/>
    <property type="molecule type" value="Genomic_DNA"/>
</dbReference>
<keyword evidence="1" id="KW-0812">Transmembrane</keyword>
<evidence type="ECO:0000313" key="2">
    <source>
        <dbReference type="EMBL" id="QJD22446.1"/>
    </source>
</evidence>
<proteinExistence type="predicted"/>
<protein>
    <submittedName>
        <fullName evidence="2">ATP synthase F0 subunit 8</fullName>
    </submittedName>
</protein>
<gene>
    <name evidence="2" type="primary">ATP8</name>
</gene>
<name>A0A6M3RXR4_9CRUS</name>
<feature type="transmembrane region" description="Helical" evidence="1">
    <location>
        <begin position="12"/>
        <end position="29"/>
    </location>
</feature>
<organism evidence="2">
    <name type="scientific">Haustorioides koreanus</name>
    <dbReference type="NCBI Taxonomy" id="2729224"/>
    <lineage>
        <taxon>Eukaryota</taxon>
        <taxon>Metazoa</taxon>
        <taxon>Ecdysozoa</taxon>
        <taxon>Arthropoda</taxon>
        <taxon>Crustacea</taxon>
        <taxon>Multicrustacea</taxon>
        <taxon>Malacostraca</taxon>
        <taxon>Eumalacostraca</taxon>
        <taxon>Peracarida</taxon>
        <taxon>Amphipoda</taxon>
        <taxon>Senticaudata</taxon>
        <taxon>Talitrida</taxon>
        <taxon>Hyaloidea</taxon>
        <taxon>Dogielinotidae</taxon>
        <taxon>Dogielinotinae</taxon>
        <taxon>Haustorioides</taxon>
    </lineage>
</organism>
<keyword evidence="2" id="KW-0496">Mitochondrion</keyword>
<dbReference type="AlphaFoldDB" id="A0A6M3RXR4"/>
<sequence length="53" mass="6557">MPQMAPLMWLSLYFYFIFMFLLVLSAIFFQSDYKPFKEADLSVEKSKNFFWLW</sequence>
<geneLocation type="mitochondrion" evidence="2"/>